<dbReference type="InterPro" id="IPR020941">
    <property type="entry name" value="SUFU-like_domain"/>
</dbReference>
<dbReference type="PIRSF" id="PIRSF038192">
    <property type="entry name" value="Txn_reg_BtrU_prd"/>
    <property type="match status" value="1"/>
</dbReference>
<evidence type="ECO:0000259" key="1">
    <source>
        <dbReference type="Pfam" id="PF05076"/>
    </source>
</evidence>
<dbReference type="SUPFAM" id="SSF103359">
    <property type="entry name" value="Suppressor of Fused, N-terminal domain"/>
    <property type="match status" value="1"/>
</dbReference>
<sequence>MDALQDSAPGWDAIDRALSRLYLRQEPKHYGPLVGDGSEPLAGIRAYKRITPVPHWHFITYGFSELYRKTSDDPQVSGFGFELTFRLANPDDAEAPPAWVPDFLQNLARYVFESGNAFHAGHYLNANGPIAADTATRIQAVAFAPDPELPAIDTENGRVEFLQAVGITNEEEFALKRWSTLRVLEVFLDYLPLWVTELDRESLLDEVQIAERLHEGSIHEGSSSAMVYTEQLEWRQQKRLLRRPITEIALDSRQVGELLALLPLRLPFGKPFSLIGPTARIVFEPAQRNSAQVADEALHLRLNEATLRNLVACLRTQEGRYQVEGLDSVEVVVRKSEGHGHHDRAEPKLG</sequence>
<reference evidence="2 3" key="1">
    <citation type="journal article" date="2015" name="BMC Genomics">
        <title>Comparative genomics and metabolic profiling of the genus Lysobacter.</title>
        <authorList>
            <person name="de Bruijn I."/>
            <person name="Cheng X."/>
            <person name="de Jager V."/>
            <person name="Exposito R.G."/>
            <person name="Watrous J."/>
            <person name="Patel N."/>
            <person name="Postma J."/>
            <person name="Dorrestein P.C."/>
            <person name="Kobayashi D."/>
            <person name="Raaijmakers J.M."/>
        </authorList>
    </citation>
    <scope>NUCLEOTIDE SEQUENCE [LARGE SCALE GENOMIC DNA]</scope>
    <source>
        <strain evidence="2 3">76</strain>
    </source>
</reference>
<evidence type="ECO:0000313" key="2">
    <source>
        <dbReference type="EMBL" id="ALN82000.1"/>
    </source>
</evidence>
<accession>A0A0S2FEQ3</accession>
<gene>
    <name evidence="2" type="ORF">LA76x_3878</name>
</gene>
<name>A0A0S2FEQ3_LYSAN</name>
<dbReference type="InterPro" id="IPR017429">
    <property type="entry name" value="Suppressor_of_fused_bac"/>
</dbReference>
<dbReference type="STRING" id="84531.LA76x_3878"/>
<dbReference type="eggNOG" id="ENOG502Z7T1">
    <property type="taxonomic scope" value="Bacteria"/>
</dbReference>
<protein>
    <submittedName>
        <fullName evidence="2">Suppressor of fused family protein</fullName>
    </submittedName>
</protein>
<proteinExistence type="predicted"/>
<dbReference type="RefSeq" id="WP_057918883.1">
    <property type="nucleotide sequence ID" value="NZ_CP011129.1"/>
</dbReference>
<dbReference type="Pfam" id="PF05076">
    <property type="entry name" value="SUFU"/>
    <property type="match status" value="1"/>
</dbReference>
<evidence type="ECO:0000313" key="3">
    <source>
        <dbReference type="Proteomes" id="UP000060787"/>
    </source>
</evidence>
<dbReference type="PATRIC" id="fig|84531.8.peg.3893"/>
<dbReference type="InterPro" id="IPR007768">
    <property type="entry name" value="Suppressor_of_fused"/>
</dbReference>
<dbReference type="EMBL" id="CP011129">
    <property type="protein sequence ID" value="ALN82000.1"/>
    <property type="molecule type" value="Genomic_DNA"/>
</dbReference>
<dbReference type="PANTHER" id="PTHR10928">
    <property type="entry name" value="SUPPRESSOR OF FUSED"/>
    <property type="match status" value="1"/>
</dbReference>
<dbReference type="AlphaFoldDB" id="A0A0S2FEQ3"/>
<dbReference type="Proteomes" id="UP000060787">
    <property type="component" value="Chromosome"/>
</dbReference>
<dbReference type="KEGG" id="lab:LA76x_3878"/>
<organism evidence="2 3">
    <name type="scientific">Lysobacter antibioticus</name>
    <dbReference type="NCBI Taxonomy" id="84531"/>
    <lineage>
        <taxon>Bacteria</taxon>
        <taxon>Pseudomonadati</taxon>
        <taxon>Pseudomonadota</taxon>
        <taxon>Gammaproteobacteria</taxon>
        <taxon>Lysobacterales</taxon>
        <taxon>Lysobacteraceae</taxon>
        <taxon>Lysobacter</taxon>
    </lineage>
</organism>
<dbReference type="InterPro" id="IPR037181">
    <property type="entry name" value="SUFU_N"/>
</dbReference>
<feature type="domain" description="Suppressor of fused-like" evidence="1">
    <location>
        <begin position="38"/>
        <end position="201"/>
    </location>
</feature>
<dbReference type="PANTHER" id="PTHR10928:SF2">
    <property type="entry name" value="SUPPRESSOR OF FUSED HOMOLOG"/>
    <property type="match status" value="1"/>
</dbReference>
<dbReference type="GO" id="GO:0005737">
    <property type="term" value="C:cytoplasm"/>
    <property type="evidence" value="ECO:0007669"/>
    <property type="project" value="TreeGrafter"/>
</dbReference>
<keyword evidence="3" id="KW-1185">Reference proteome</keyword>